<dbReference type="SUPFAM" id="SSF56601">
    <property type="entry name" value="beta-lactamase/transpeptidase-like"/>
    <property type="match status" value="1"/>
</dbReference>
<comment type="caution">
    <text evidence="2">The sequence shown here is derived from an EMBL/GenBank/DDBJ whole genome shotgun (WGS) entry which is preliminary data.</text>
</comment>
<dbReference type="InterPro" id="IPR001466">
    <property type="entry name" value="Beta-lactam-related"/>
</dbReference>
<dbReference type="PROSITE" id="PS51257">
    <property type="entry name" value="PROKAR_LIPOPROTEIN"/>
    <property type="match status" value="1"/>
</dbReference>
<accession>A0A2K1DW96</accession>
<dbReference type="InterPro" id="IPR050789">
    <property type="entry name" value="Diverse_Enzym_Activities"/>
</dbReference>
<dbReference type="Pfam" id="PF00144">
    <property type="entry name" value="Beta-lactamase"/>
    <property type="match status" value="1"/>
</dbReference>
<dbReference type="RefSeq" id="WP_103052769.1">
    <property type="nucleotide sequence ID" value="NZ_POWF01000009.1"/>
</dbReference>
<organism evidence="2 3">
    <name type="scientific">Hanstruepera neustonica</name>
    <dbReference type="NCBI Taxonomy" id="1445657"/>
    <lineage>
        <taxon>Bacteria</taxon>
        <taxon>Pseudomonadati</taxon>
        <taxon>Bacteroidota</taxon>
        <taxon>Flavobacteriia</taxon>
        <taxon>Flavobacteriales</taxon>
        <taxon>Flavobacteriaceae</taxon>
        <taxon>Hanstruepera</taxon>
    </lineage>
</organism>
<evidence type="ECO:0000259" key="1">
    <source>
        <dbReference type="Pfam" id="PF00144"/>
    </source>
</evidence>
<gene>
    <name evidence="2" type="ORF">C1T31_12065</name>
</gene>
<dbReference type="Gene3D" id="3.40.710.10">
    <property type="entry name" value="DD-peptidase/beta-lactamase superfamily"/>
    <property type="match status" value="1"/>
</dbReference>
<dbReference type="PANTHER" id="PTHR43283">
    <property type="entry name" value="BETA-LACTAMASE-RELATED"/>
    <property type="match status" value="1"/>
</dbReference>
<dbReference type="Proteomes" id="UP000236641">
    <property type="component" value="Unassembled WGS sequence"/>
</dbReference>
<keyword evidence="3" id="KW-1185">Reference proteome</keyword>
<reference evidence="2 3" key="1">
    <citation type="submission" date="2018-01" db="EMBL/GenBank/DDBJ databases">
        <title>The draft genome of Hanstruepera neustonica JCM19743.</title>
        <authorList>
            <person name="He R.-H."/>
            <person name="Du Z.-J."/>
        </authorList>
    </citation>
    <scope>NUCLEOTIDE SEQUENCE [LARGE SCALE GENOMIC DNA]</scope>
    <source>
        <strain evidence="2 3">JCM19743</strain>
    </source>
</reference>
<feature type="domain" description="Beta-lactamase-related" evidence="1">
    <location>
        <begin position="42"/>
        <end position="402"/>
    </location>
</feature>
<dbReference type="EMBL" id="POWF01000009">
    <property type="protein sequence ID" value="PNQ72283.1"/>
    <property type="molecule type" value="Genomic_DNA"/>
</dbReference>
<dbReference type="OrthoDB" id="846150at2"/>
<protein>
    <submittedName>
        <fullName evidence="2">Serine hydrolase</fullName>
    </submittedName>
</protein>
<proteinExistence type="predicted"/>
<name>A0A2K1DW96_9FLAO</name>
<dbReference type="GO" id="GO:0016787">
    <property type="term" value="F:hydrolase activity"/>
    <property type="evidence" value="ECO:0007669"/>
    <property type="project" value="UniProtKB-KW"/>
</dbReference>
<dbReference type="InterPro" id="IPR012338">
    <property type="entry name" value="Beta-lactam/transpept-like"/>
</dbReference>
<dbReference type="AlphaFoldDB" id="A0A2K1DW96"/>
<evidence type="ECO:0000313" key="2">
    <source>
        <dbReference type="EMBL" id="PNQ72283.1"/>
    </source>
</evidence>
<evidence type="ECO:0000313" key="3">
    <source>
        <dbReference type="Proteomes" id="UP000236641"/>
    </source>
</evidence>
<keyword evidence="2" id="KW-0378">Hydrolase</keyword>
<sequence>MSRFPFIVLIVLAFSSCHENKKQPDRSINHNQVVLDSLTAALDSIQRNGQINGFGVAMVNEHGVLYSKGFGLANRETKEPYTEHTIQHIASVSKTLIGIALMKAKELGKLHLDDPVQDYLPFQVINPNYPNDTITIRHLATHTSGINDTEQYMNRAWILAENQDLTNVSTDYPAQQLNPAEHDIPMEAYLKGYLEVHGAYYQDDNYINYQPGARYNYSNIGATLCALVIEKATGQAFDAFTEAHILKPLGMDATGWSLEAVDITKHSRLYRNDHTLLPFYTAITYPDGMLISSSSDMAKYLAELVKGYSGNGTLLSKASYQELFTEQLDASHFESRNASNPYNGDYSPALFIGHSAKGYIGHSGGDAGVGTWMYFDKVNKTGRYIVINTDMGNDERAKELEYYAIWDMMNDYFDKLQPE</sequence>